<protein>
    <submittedName>
        <fullName evidence="1">Uncharacterized protein</fullName>
    </submittedName>
</protein>
<organism evidence="1 2">
    <name type="scientific">Sporanaerobium hydrogeniformans</name>
    <dbReference type="NCBI Taxonomy" id="3072179"/>
    <lineage>
        <taxon>Bacteria</taxon>
        <taxon>Bacillati</taxon>
        <taxon>Bacillota</taxon>
        <taxon>Clostridia</taxon>
        <taxon>Lachnospirales</taxon>
        <taxon>Lachnospiraceae</taxon>
        <taxon>Sporanaerobium</taxon>
    </lineage>
</organism>
<accession>A0AC61DED6</accession>
<keyword evidence="2" id="KW-1185">Reference proteome</keyword>
<name>A0AC61DED6_9FIRM</name>
<proteinExistence type="predicted"/>
<sequence length="833" mass="93531">MQIILKYLIKSITEKKMRTFLVVLAVALAGALYLASTALSASVVQMQTDKIRETGGNVEIHIYAGKKMDTNLLSMHPAQQLEALADYIIPVITGNGLYEKKDKGYDTIQLTGIELEDYIKMNKLVLKQQLSGATFDDRSLIISQKTAEKYKLQVGDSFEMRIGEKKRKLVIYGIAYPQGLFGSETEEAKGLMRFSALSQFFGTEQKPTLIYMKSAAEKITIDELIEKLRVAYPKAEVKEFVDRKDLEESISWIAQPLLMMTVLVTFMSIYIVHSSFKVITLEKLPVIGTFRSIGASKRMVNRVLLLESIGYGIIGGICAILLGFLILFLMLQFLSTGELEGAKKIKMEVGGVRCFITFCFSLLVSVISSMLPILKVGKIPVKDIVLGNGGGYKKKKVRKSIIGTVSLFISIGVLQLTNGQNMMILSSLSLTFLIIGVINLLPTLVRWTSYTLQGIFEVVFGNIGVLAVRNIKANKNMLNSITLITLGVSMLLFIVNISINVQVEVLNFYDQTFQSDMVVWMENMDKGAARALESEKGVEDVVPVYEQAAIKVQEWEAEIWWVEGITGPEYDRHVQLDYMGKKEELLGKINEDRYLILTKILKDRYGVKEGDKLSIATPKGNRIYTVLGFMNTFMNNGNYALMSEKYLKLDMNKRYYDNAYLLTSDDEEEALNKLQKKYENRYLSGRLIRSMKQSNKESNDQMMMMMVAFSILAVIIGIVGIVNNLFISFIERKQNLAVLRSIGMSKRQIMQMVFLEALALGILGAIIGIVTGWGMFKISPYILEGMQCPIPMHFIKSVLWLYVIGAIGVTIMASITPASKSSKFNIIEAIKYE</sequence>
<gene>
    <name evidence="1" type="ORF">CS063_06070</name>
</gene>
<evidence type="ECO:0000313" key="1">
    <source>
        <dbReference type="EMBL" id="PHV71255.1"/>
    </source>
</evidence>
<comment type="caution">
    <text evidence="1">The sequence shown here is derived from an EMBL/GenBank/DDBJ whole genome shotgun (WGS) entry which is preliminary data.</text>
</comment>
<dbReference type="Proteomes" id="UP000224460">
    <property type="component" value="Unassembled WGS sequence"/>
</dbReference>
<reference evidence="1" key="1">
    <citation type="submission" date="2017-10" db="EMBL/GenBank/DDBJ databases">
        <title>Genome sequence of cellulolytic Lachnospiraceae bacterium XHS1971 isolated from hotspring sediment.</title>
        <authorList>
            <person name="Vasudevan G."/>
            <person name="Joshi A.J."/>
            <person name="Hivarkar S."/>
            <person name="Lanjekar V.B."/>
            <person name="Dhakephalkar P.K."/>
            <person name="Dagar S."/>
        </authorList>
    </citation>
    <scope>NUCLEOTIDE SEQUENCE</scope>
    <source>
        <strain evidence="1">XHS1971</strain>
    </source>
</reference>
<dbReference type="EMBL" id="PEDL01000004">
    <property type="protein sequence ID" value="PHV71255.1"/>
    <property type="molecule type" value="Genomic_DNA"/>
</dbReference>
<evidence type="ECO:0000313" key="2">
    <source>
        <dbReference type="Proteomes" id="UP000224460"/>
    </source>
</evidence>